<evidence type="ECO:0000256" key="3">
    <source>
        <dbReference type="ARBA" id="ARBA00023015"/>
    </source>
</evidence>
<dbReference type="SUPFAM" id="SSF88659">
    <property type="entry name" value="Sigma3 and sigma4 domains of RNA polymerase sigma factors"/>
    <property type="match status" value="1"/>
</dbReference>
<dbReference type="AlphaFoldDB" id="A0A8J3QT49"/>
<reference evidence="11" key="1">
    <citation type="submission" date="2021-01" db="EMBL/GenBank/DDBJ databases">
        <title>Whole genome shotgun sequence of Rugosimonospora africana NBRC 104875.</title>
        <authorList>
            <person name="Komaki H."/>
            <person name="Tamura T."/>
        </authorList>
    </citation>
    <scope>NUCLEOTIDE SEQUENCE</scope>
    <source>
        <strain evidence="11">NBRC 104875</strain>
    </source>
</reference>
<dbReference type="InterPro" id="IPR039425">
    <property type="entry name" value="RNA_pol_sigma-70-like"/>
</dbReference>
<dbReference type="GO" id="GO:0006352">
    <property type="term" value="P:DNA-templated transcription initiation"/>
    <property type="evidence" value="ECO:0007669"/>
    <property type="project" value="InterPro"/>
</dbReference>
<dbReference type="GO" id="GO:0016987">
    <property type="term" value="F:sigma factor activity"/>
    <property type="evidence" value="ECO:0007669"/>
    <property type="project" value="UniProtKB-KW"/>
</dbReference>
<dbReference type="Pfam" id="PF12680">
    <property type="entry name" value="SnoaL_2"/>
    <property type="match status" value="1"/>
</dbReference>
<keyword evidence="4 7" id="KW-0731">Sigma factor</keyword>
<feature type="domain" description="SnoaL-like" evidence="10">
    <location>
        <begin position="213"/>
        <end position="265"/>
    </location>
</feature>
<dbReference type="InterPro" id="IPR037401">
    <property type="entry name" value="SnoaL-like"/>
</dbReference>
<dbReference type="PANTHER" id="PTHR43133:SF65">
    <property type="entry name" value="ECF RNA POLYMERASE SIGMA FACTOR SIGG"/>
    <property type="match status" value="1"/>
</dbReference>
<dbReference type="InterPro" id="IPR014305">
    <property type="entry name" value="RNA_pol_sigma-G_actinobac"/>
</dbReference>
<dbReference type="InterPro" id="IPR013324">
    <property type="entry name" value="RNA_pol_sigma_r3/r4-like"/>
</dbReference>
<feature type="domain" description="RNA polymerase sigma-70 region 2" evidence="8">
    <location>
        <begin position="20"/>
        <end position="85"/>
    </location>
</feature>
<dbReference type="GO" id="GO:0006950">
    <property type="term" value="P:response to stress"/>
    <property type="evidence" value="ECO:0007669"/>
    <property type="project" value="UniProtKB-ARBA"/>
</dbReference>
<name>A0A8J3QT49_9ACTN</name>
<dbReference type="GO" id="GO:0003677">
    <property type="term" value="F:DNA binding"/>
    <property type="evidence" value="ECO:0007669"/>
    <property type="project" value="UniProtKB-KW"/>
</dbReference>
<dbReference type="InterPro" id="IPR014284">
    <property type="entry name" value="RNA_pol_sigma-70_dom"/>
</dbReference>
<dbReference type="Gene3D" id="1.10.1740.10">
    <property type="match status" value="1"/>
</dbReference>
<evidence type="ECO:0000313" key="12">
    <source>
        <dbReference type="Proteomes" id="UP000642748"/>
    </source>
</evidence>
<dbReference type="InterPro" id="IPR000838">
    <property type="entry name" value="RNA_pol_sigma70_ECF_CS"/>
</dbReference>
<dbReference type="NCBIfam" id="TIGR02937">
    <property type="entry name" value="sigma70-ECF"/>
    <property type="match status" value="1"/>
</dbReference>
<dbReference type="InterPro" id="IPR007627">
    <property type="entry name" value="RNA_pol_sigma70_r2"/>
</dbReference>
<dbReference type="InterPro" id="IPR013325">
    <property type="entry name" value="RNA_pol_sigma_r2"/>
</dbReference>
<gene>
    <name evidence="11" type="ORF">Raf01_37040</name>
</gene>
<keyword evidence="12" id="KW-1185">Reference proteome</keyword>
<dbReference type="PROSITE" id="PS01063">
    <property type="entry name" value="SIGMA70_ECF"/>
    <property type="match status" value="1"/>
</dbReference>
<dbReference type="InterPro" id="IPR036388">
    <property type="entry name" value="WH-like_DNA-bd_sf"/>
</dbReference>
<dbReference type="Gene3D" id="1.10.10.10">
    <property type="entry name" value="Winged helix-like DNA-binding domain superfamily/Winged helix DNA-binding domain"/>
    <property type="match status" value="1"/>
</dbReference>
<dbReference type="NCBIfam" id="NF006089">
    <property type="entry name" value="PRK08241.1"/>
    <property type="match status" value="1"/>
</dbReference>
<sequence length="331" mass="36744">MSVSAESRWPGGDEFAELADPYRRELLAHCYRMLGSLHDAEDLVQDTLIRAWRGYENFDGRSSLRTWLYRIATNACLTALRSHHRRVLPSGLGVAVDDPRNADLTRADAVPWLDPIPTARLAEQPDDPATIVAIRDSTRLALVAAFQRLPVRQRAVLLLVEVVGYRPAEAGEFLGIGPVAARSLLQRARSTLADVPPYDQRPDAARVDEAVLNRYLAAFEADDSAAIAELLREDVEYEMPPFPIWFRGRAAVLDHLHRRVFTRSRRSIRTSANGYPAIATYSESADGRFLPHAIHLLETDGESIARIVVFIDRALFPSFGLASSLPAAATP</sequence>
<evidence type="ECO:0000256" key="4">
    <source>
        <dbReference type="ARBA" id="ARBA00023082"/>
    </source>
</evidence>
<dbReference type="InterPro" id="IPR013249">
    <property type="entry name" value="RNA_pol_sigma70_r4_t2"/>
</dbReference>
<evidence type="ECO:0000256" key="5">
    <source>
        <dbReference type="ARBA" id="ARBA00023125"/>
    </source>
</evidence>
<evidence type="ECO:0000256" key="7">
    <source>
        <dbReference type="RuleBase" id="RU000716"/>
    </source>
</evidence>
<comment type="subunit">
    <text evidence="2">Interacts transiently with the RNA polymerase catalytic core formed by RpoA, RpoB, RpoC and RpoZ (2 alpha, 1 beta, 1 beta' and 1 omega subunit) to form the RNA polymerase holoenzyme that can initiate transcription.</text>
</comment>
<keyword evidence="5 7" id="KW-0238">DNA-binding</keyword>
<dbReference type="NCBIfam" id="TIGR02960">
    <property type="entry name" value="SigX5"/>
    <property type="match status" value="1"/>
</dbReference>
<protein>
    <recommendedName>
        <fullName evidence="7">RNA polymerase sigma factor</fullName>
    </recommendedName>
</protein>
<accession>A0A8J3QT49</accession>
<comment type="caution">
    <text evidence="11">The sequence shown here is derived from an EMBL/GenBank/DDBJ whole genome shotgun (WGS) entry which is preliminary data.</text>
</comment>
<dbReference type="Gene3D" id="3.10.450.50">
    <property type="match status" value="1"/>
</dbReference>
<evidence type="ECO:0000256" key="6">
    <source>
        <dbReference type="ARBA" id="ARBA00023163"/>
    </source>
</evidence>
<evidence type="ECO:0000259" key="9">
    <source>
        <dbReference type="Pfam" id="PF08281"/>
    </source>
</evidence>
<evidence type="ECO:0000259" key="10">
    <source>
        <dbReference type="Pfam" id="PF12680"/>
    </source>
</evidence>
<evidence type="ECO:0000256" key="2">
    <source>
        <dbReference type="ARBA" id="ARBA00011344"/>
    </source>
</evidence>
<dbReference type="EMBL" id="BONZ01000034">
    <property type="protein sequence ID" value="GIH15532.1"/>
    <property type="molecule type" value="Genomic_DNA"/>
</dbReference>
<dbReference type="PANTHER" id="PTHR43133">
    <property type="entry name" value="RNA POLYMERASE ECF-TYPE SIGMA FACTO"/>
    <property type="match status" value="1"/>
</dbReference>
<evidence type="ECO:0000256" key="1">
    <source>
        <dbReference type="ARBA" id="ARBA00010641"/>
    </source>
</evidence>
<dbReference type="SUPFAM" id="SSF54427">
    <property type="entry name" value="NTF2-like"/>
    <property type="match status" value="1"/>
</dbReference>
<dbReference type="Pfam" id="PF08281">
    <property type="entry name" value="Sigma70_r4_2"/>
    <property type="match status" value="1"/>
</dbReference>
<evidence type="ECO:0000313" key="11">
    <source>
        <dbReference type="EMBL" id="GIH15532.1"/>
    </source>
</evidence>
<comment type="similarity">
    <text evidence="1 7">Belongs to the sigma-70 factor family. ECF subfamily.</text>
</comment>
<organism evidence="11 12">
    <name type="scientific">Rugosimonospora africana</name>
    <dbReference type="NCBI Taxonomy" id="556532"/>
    <lineage>
        <taxon>Bacteria</taxon>
        <taxon>Bacillati</taxon>
        <taxon>Actinomycetota</taxon>
        <taxon>Actinomycetes</taxon>
        <taxon>Micromonosporales</taxon>
        <taxon>Micromonosporaceae</taxon>
        <taxon>Rugosimonospora</taxon>
    </lineage>
</organism>
<dbReference type="InterPro" id="IPR032710">
    <property type="entry name" value="NTF2-like_dom_sf"/>
</dbReference>
<evidence type="ECO:0000259" key="8">
    <source>
        <dbReference type="Pfam" id="PF04542"/>
    </source>
</evidence>
<proteinExistence type="inferred from homology"/>
<keyword evidence="6 7" id="KW-0804">Transcription</keyword>
<feature type="domain" description="RNA polymerase sigma factor 70 region 4 type 2" evidence="9">
    <location>
        <begin position="140"/>
        <end position="192"/>
    </location>
</feature>
<dbReference type="SUPFAM" id="SSF88946">
    <property type="entry name" value="Sigma2 domain of RNA polymerase sigma factors"/>
    <property type="match status" value="1"/>
</dbReference>
<keyword evidence="3 7" id="KW-0805">Transcription regulation</keyword>
<dbReference type="Proteomes" id="UP000642748">
    <property type="component" value="Unassembled WGS sequence"/>
</dbReference>
<dbReference type="Pfam" id="PF04542">
    <property type="entry name" value="Sigma70_r2"/>
    <property type="match status" value="1"/>
</dbReference>